<evidence type="ECO:0000313" key="2">
    <source>
        <dbReference type="EMBL" id="QBM89800.1"/>
    </source>
</evidence>
<accession>A0A4P6XQU4</accession>
<feature type="compositionally biased region" description="Polar residues" evidence="1">
    <location>
        <begin position="227"/>
        <end position="261"/>
    </location>
</feature>
<proteinExistence type="predicted"/>
<dbReference type="EMBL" id="CP034460">
    <property type="protein sequence ID" value="QBM89800.1"/>
    <property type="molecule type" value="Genomic_DNA"/>
</dbReference>
<reference evidence="3" key="1">
    <citation type="submission" date="2019-03" db="EMBL/GenBank/DDBJ databases">
        <title>Snf2 controls pulcherriminic acid biosynthesis and connects pigmentation and antifungal activity of the yeast Metschnikowia pulcherrima.</title>
        <authorList>
            <person name="Gore-Lloyd D."/>
            <person name="Sumann I."/>
            <person name="Brachmann A.O."/>
            <person name="Schneeberger K."/>
            <person name="Ortiz-Merino R.A."/>
            <person name="Moreno-Beltran M."/>
            <person name="Schlaefli M."/>
            <person name="Kirner P."/>
            <person name="Santos Kron A."/>
            <person name="Wolfe K.H."/>
            <person name="Piel J."/>
            <person name="Ahrens C.H."/>
            <person name="Henk D."/>
            <person name="Freimoser F.M."/>
        </authorList>
    </citation>
    <scope>NUCLEOTIDE SEQUENCE [LARGE SCALE GENOMIC DNA]</scope>
    <source>
        <strain evidence="3">APC 1.2</strain>
    </source>
</reference>
<dbReference type="Proteomes" id="UP000292447">
    <property type="component" value="Chromosome V"/>
</dbReference>
<feature type="region of interest" description="Disordered" evidence="1">
    <location>
        <begin position="224"/>
        <end position="261"/>
    </location>
</feature>
<keyword evidence="3" id="KW-1185">Reference proteome</keyword>
<evidence type="ECO:0000313" key="3">
    <source>
        <dbReference type="Proteomes" id="UP000292447"/>
    </source>
</evidence>
<evidence type="ECO:0008006" key="4">
    <source>
        <dbReference type="Google" id="ProtNLM"/>
    </source>
</evidence>
<evidence type="ECO:0000256" key="1">
    <source>
        <dbReference type="SAM" id="MobiDB-lite"/>
    </source>
</evidence>
<protein>
    <recommendedName>
        <fullName evidence="4">Retrotransposon gag domain-containing protein</fullName>
    </recommendedName>
</protein>
<name>A0A4P6XQU4_9ASCO</name>
<sequence>MYWLQSLKRHLASLNDIPINQILVYIYRLLQGSAKTATFSLFQRQDMTVEMFLKFFEDRYCGSAHGVSILNKLQKVKQNGSIQEYIAMHTQLQGYNEFAPVPVSDKVLKEAFISGLQNYALRRHLRTIRFSRAEIANGEEASGVVTEAERLVREGIFSEYGNAKIDVQMYQDLGSASVQDHQGLWNRKSAFAGFRPEHKPHVGQQKQQEMLSRTPFSRPMSFVANGPLSSDSGYHTRMQGQNGFQRQQRAQGTSYGFQGQN</sequence>
<organism evidence="2 3">
    <name type="scientific">Metschnikowia aff. pulcherrima</name>
    <dbReference type="NCBI Taxonomy" id="2163413"/>
    <lineage>
        <taxon>Eukaryota</taxon>
        <taxon>Fungi</taxon>
        <taxon>Dikarya</taxon>
        <taxon>Ascomycota</taxon>
        <taxon>Saccharomycotina</taxon>
        <taxon>Pichiomycetes</taxon>
        <taxon>Metschnikowiaceae</taxon>
        <taxon>Metschnikowia</taxon>
    </lineage>
</organism>
<dbReference type="AlphaFoldDB" id="A0A4P6XQU4"/>
<gene>
    <name evidence="2" type="ORF">METSCH_E00330</name>
</gene>